<name>A0A423NMN2_9PSED</name>
<dbReference type="RefSeq" id="WP_123419501.1">
    <property type="nucleotide sequence ID" value="NZ_MOCA01000006.1"/>
</dbReference>
<dbReference type="Gene3D" id="3.40.390.10">
    <property type="entry name" value="Collagenase (Catalytic Domain)"/>
    <property type="match status" value="1"/>
</dbReference>
<dbReference type="Proteomes" id="UP000284207">
    <property type="component" value="Unassembled WGS sequence"/>
</dbReference>
<dbReference type="GO" id="GO:0008237">
    <property type="term" value="F:metallopeptidase activity"/>
    <property type="evidence" value="ECO:0007669"/>
    <property type="project" value="InterPro"/>
</dbReference>
<organism evidence="1 2">
    <name type="scientific">Pseudomonas moraviensis</name>
    <dbReference type="NCBI Taxonomy" id="321662"/>
    <lineage>
        <taxon>Bacteria</taxon>
        <taxon>Pseudomonadati</taxon>
        <taxon>Pseudomonadota</taxon>
        <taxon>Gammaproteobacteria</taxon>
        <taxon>Pseudomonadales</taxon>
        <taxon>Pseudomonadaceae</taxon>
        <taxon>Pseudomonas</taxon>
    </lineage>
</organism>
<gene>
    <name evidence="1" type="ORF">BK674_19015</name>
</gene>
<evidence type="ECO:0000313" key="1">
    <source>
        <dbReference type="EMBL" id="RON99525.1"/>
    </source>
</evidence>
<proteinExistence type="predicted"/>
<protein>
    <submittedName>
        <fullName evidence="1">Uncharacterized protein</fullName>
    </submittedName>
</protein>
<accession>A0A423NMN2</accession>
<dbReference type="InterPro" id="IPR024079">
    <property type="entry name" value="MetalloPept_cat_dom_sf"/>
</dbReference>
<dbReference type="EMBL" id="MOCA01000006">
    <property type="protein sequence ID" value="RON99525.1"/>
    <property type="molecule type" value="Genomic_DNA"/>
</dbReference>
<reference evidence="1 2" key="1">
    <citation type="submission" date="2016-10" db="EMBL/GenBank/DDBJ databases">
        <title>Comparative genome analysis of multiple Pseudomonas spp. focuses on biocontrol and plant growth promoting traits.</title>
        <authorList>
            <person name="Tao X.-Y."/>
            <person name="Taylor C.G."/>
        </authorList>
    </citation>
    <scope>NUCLEOTIDE SEQUENCE [LARGE SCALE GENOMIC DNA]</scope>
    <source>
        <strain evidence="1 2">36B3</strain>
    </source>
</reference>
<comment type="caution">
    <text evidence="1">The sequence shown here is derived from an EMBL/GenBank/DDBJ whole genome shotgun (WGS) entry which is preliminary data.</text>
</comment>
<sequence>MKFISSDVPAAVDRSAYNKQERALIAGALAKALEASEFSVSAGDYSASASLPSSSVFNVQDRFIPRVIGSSFDERCEPARNAFETMIEAPEFAQLLRKHSYAADIQLGVDANASIFIVYASEFESHRFSVAFDSAQTSIFSEEVNMLADLAKSIGGVVYSGQVIGIVQWLSFHGYNVPTTIGETRSLIEWLTFELPEPPILGDYHELLHADQSSPFHLSITDRHVITHTVHELTRGATSLLQALAFANFNLIPAPDIREHADRFLQNFLRGKTARALGATLHERLGWHLEADDPDVRDRQLDELVLAALIIDMQLRSDQPLVAGYDFYQPANAGRSAAQVRVLFEQHLVDQGLSEAHNAPLAAHLLLAGGAPELLIGQIPPGLTLDKPGWVTVRQTVAVIEHAAPGSTRAMTFAQLKTFSELTPASPELDKLYETAAIAAVVDWAVLTGVIPYRSAKDYDKAAVINASAYFSRYMGALAQSETGLSSAPPDRRKIALRALEEVMPAGPYLEQQAFEIKYLDSFGERSWLEGLKAAHPAGILSEFWDFLASATDNNEYAINGLLRMRLSILDLYLSGDLVEDGQLSDKFKTRDNFHPPADAFARLAELQSPLPLFEQAFDRYYENVREGLSSLIKMAITQMPERDRLALTRGKMTLYTVRKEVNPLNPNQETQIQRDEANGRYGIILCCTHGDQVRAYELFTLRGLCCERPDLAVRLQDSGLLNQRPTLSYTGSKYDFQDKNKASEWPLDYAAYREGSEPRQGVTSRVVVEKLWQLQLEATDVRAVPLFFSAQLDEIAECVLDNHPVARREELYAALDVRNGLEEWRDTRETVENLAVNVIVPFKQCIEDIRSGRTDRVAEGIGGCVLDGLSVIGLLVGLGASAASIIAKTGSTTLKLLKVAKAVARAAVSLINPLDGVPTLARKGLRLVKRGVVFAGENALDAAHSASVQLRRLMHGTEGRDWIKLSHTRDVRQATWRGADALGEAIDIAVLERNHDWHALNIRTGGAWGPRLKILDLGNFSPLRRLFGRFKPFSYTRGYLKKAIPRARTKLDNAISALSQRSSNDDISAVLKHVFGNDSDEVVQHLSKHFSTMRTDLESISFSNVTFRPHQPDVIASLSPAAYKRWKTALRTGEKIDESAVRFLSIYPDNLNEFYKSSRYDVGCVADVLIHEMSHGGPDTLDLYYGKVYPELYHAEFDAVGLLELARDARKAHPDNLINPHHASAHREGFVEYDRVKASLPKLVQKHPAPANAESYMLAVSLLDQAQTRPAILSFNMKTIDEAVRNTAAGKFLQGPLLLNLAKPVS</sequence>
<evidence type="ECO:0000313" key="2">
    <source>
        <dbReference type="Proteomes" id="UP000284207"/>
    </source>
</evidence>